<sequence length="184" mass="21625">MMVVILMLGLSCKRHHTPKPRGYFRINMPEKEYELLNKSFPYQFEYPKYAKAVVDTSSNAEKYWLNLVFSEFNGQLHISYKAINNNFNELMEDNRKLAYKHTIKADAINERLFYNEESNVSGILYEIKGDAASPMQFYATDSLRHFIRGSLYFNAIPNQDSLSPVINFVQDDVIRLMETIRWNN</sequence>
<protein>
    <submittedName>
        <fullName evidence="1">Gliding motility lipoprotein GldD</fullName>
    </submittedName>
</protein>
<dbReference type="Proteomes" id="UP000605676">
    <property type="component" value="Unassembled WGS sequence"/>
</dbReference>
<accession>A0ABS1HKG7</accession>
<organism evidence="1 2">
    <name type="scientific">Carboxylicivirga marina</name>
    <dbReference type="NCBI Taxonomy" id="2800988"/>
    <lineage>
        <taxon>Bacteria</taxon>
        <taxon>Pseudomonadati</taxon>
        <taxon>Bacteroidota</taxon>
        <taxon>Bacteroidia</taxon>
        <taxon>Marinilabiliales</taxon>
        <taxon>Marinilabiliaceae</taxon>
        <taxon>Carboxylicivirga</taxon>
    </lineage>
</organism>
<dbReference type="EMBL" id="JAENRR010000028">
    <property type="protein sequence ID" value="MBK3518169.1"/>
    <property type="molecule type" value="Genomic_DNA"/>
</dbReference>
<comment type="caution">
    <text evidence="1">The sequence shown here is derived from an EMBL/GenBank/DDBJ whole genome shotgun (WGS) entry which is preliminary data.</text>
</comment>
<evidence type="ECO:0000313" key="1">
    <source>
        <dbReference type="EMBL" id="MBK3518169.1"/>
    </source>
</evidence>
<dbReference type="Pfam" id="PF25593">
    <property type="entry name" value="GldD_lipo"/>
    <property type="match status" value="1"/>
</dbReference>
<gene>
    <name evidence="1" type="primary">gldD</name>
    <name evidence="1" type="ORF">JIV24_12560</name>
</gene>
<dbReference type="NCBIfam" id="TIGR03512">
    <property type="entry name" value="GldD_lipo"/>
    <property type="match status" value="1"/>
</dbReference>
<proteinExistence type="predicted"/>
<keyword evidence="2" id="KW-1185">Reference proteome</keyword>
<dbReference type="InterPro" id="IPR019850">
    <property type="entry name" value="GldD-like"/>
</dbReference>
<name>A0ABS1HKG7_9BACT</name>
<keyword evidence="1" id="KW-0449">Lipoprotein</keyword>
<reference evidence="1 2" key="1">
    <citation type="submission" date="2021-01" db="EMBL/GenBank/DDBJ databases">
        <title>Carboxyliciviraga sp.nov., isolated from coastal sediments.</title>
        <authorList>
            <person name="Lu D."/>
            <person name="Zhang T."/>
        </authorList>
    </citation>
    <scope>NUCLEOTIDE SEQUENCE [LARGE SCALE GENOMIC DNA]</scope>
    <source>
        <strain evidence="1 2">N1Y132</strain>
    </source>
</reference>
<evidence type="ECO:0000313" key="2">
    <source>
        <dbReference type="Proteomes" id="UP000605676"/>
    </source>
</evidence>